<sequence length="349" mass="40345">MLLLFLQTSECTLREARRSHIRQQVGNEHETEWKQYNSGRRIMDSEKIVGRKMRMKHYGDGRPVIGIFTQPYNETNDHIMAAYVKFVENAGARAVPIVWRDPDEDILSLVSKINGIIFPGGGTAFKNEDGSLTEHSRKVELVLNKVKEFNDQGVYYPILGICMGMQQIAQSEAPYKDTVELYKFDSNDDANNVTLWHSVTHSKLFNVIPNYLINALQSENITYNHHHDGIFPSIWNKYPILRDHYYLLGTSYDEKGVEYVALIESKHYPIWGLQFHPEKPLYDWNPDLQIPHSPSALQLSQFLSDFFIRQASYNSNKFDSAQDAFDHTIEQVAASLPMYSPKELYIFNI</sequence>
<dbReference type="InterPro" id="IPR029062">
    <property type="entry name" value="Class_I_gatase-like"/>
</dbReference>
<dbReference type="Pfam" id="PF07722">
    <property type="entry name" value="Peptidase_C26"/>
    <property type="match status" value="1"/>
</dbReference>
<gene>
    <name evidence="9" type="ORF">ECRASSUSDP1_LOCUS13450</name>
</gene>
<feature type="active site" evidence="8">
    <location>
        <position position="276"/>
    </location>
</feature>
<comment type="similarity">
    <text evidence="2">Belongs to the peptidase C26 family.</text>
</comment>
<accession>A0AAD1UNP0</accession>
<dbReference type="PROSITE" id="PS51275">
    <property type="entry name" value="PEPTIDASE_C26_GGH"/>
    <property type="match status" value="1"/>
</dbReference>
<dbReference type="InterPro" id="IPR011697">
    <property type="entry name" value="Peptidase_C26"/>
</dbReference>
<dbReference type="GO" id="GO:0046900">
    <property type="term" value="P:tetrahydrofolylpolyglutamate metabolic process"/>
    <property type="evidence" value="ECO:0007669"/>
    <property type="project" value="TreeGrafter"/>
</dbReference>
<keyword evidence="4" id="KW-0964">Secreted</keyword>
<dbReference type="GO" id="GO:0005576">
    <property type="term" value="C:extracellular region"/>
    <property type="evidence" value="ECO:0007669"/>
    <property type="project" value="UniProtKB-SubCell"/>
</dbReference>
<comment type="catalytic activity">
    <reaction evidence="8">
        <text>(6S)-5,6,7,8-tetrahydrofolyl-(gamma-L-Glu)(n) + (n-1) H2O = (6S)-5,6,7,8-tetrahydrofolate + (n-1) L-glutamate</text>
        <dbReference type="Rhea" id="RHEA:56784"/>
        <dbReference type="Rhea" id="RHEA-COMP:14738"/>
        <dbReference type="ChEBI" id="CHEBI:15377"/>
        <dbReference type="ChEBI" id="CHEBI:29985"/>
        <dbReference type="ChEBI" id="CHEBI:57453"/>
        <dbReference type="ChEBI" id="CHEBI:141005"/>
        <dbReference type="EC" id="3.4.19.9"/>
    </reaction>
</comment>
<protein>
    <recommendedName>
        <fullName evidence="3 8">folate gamma-glutamyl hydrolase</fullName>
        <ecNumber evidence="3 8">3.4.19.9</ecNumber>
    </recommendedName>
</protein>
<dbReference type="Gene3D" id="3.40.50.880">
    <property type="match status" value="1"/>
</dbReference>
<name>A0AAD1UNP0_EUPCR</name>
<proteinExistence type="inferred from homology"/>
<organism evidence="9 10">
    <name type="scientific">Euplotes crassus</name>
    <dbReference type="NCBI Taxonomy" id="5936"/>
    <lineage>
        <taxon>Eukaryota</taxon>
        <taxon>Sar</taxon>
        <taxon>Alveolata</taxon>
        <taxon>Ciliophora</taxon>
        <taxon>Intramacronucleata</taxon>
        <taxon>Spirotrichea</taxon>
        <taxon>Hypotrichia</taxon>
        <taxon>Euplotida</taxon>
        <taxon>Euplotidae</taxon>
        <taxon>Moneuplotes</taxon>
    </lineage>
</organism>
<keyword evidence="5" id="KW-0732">Signal</keyword>
<keyword evidence="6 8" id="KW-0378">Hydrolase</keyword>
<feature type="active site" description="Nucleophile" evidence="7 8">
    <location>
        <position position="162"/>
    </location>
</feature>
<evidence type="ECO:0000313" key="9">
    <source>
        <dbReference type="EMBL" id="CAI2372122.1"/>
    </source>
</evidence>
<evidence type="ECO:0000256" key="6">
    <source>
        <dbReference type="ARBA" id="ARBA00022801"/>
    </source>
</evidence>
<evidence type="ECO:0000256" key="3">
    <source>
        <dbReference type="ARBA" id="ARBA00012886"/>
    </source>
</evidence>
<dbReference type="Proteomes" id="UP001295684">
    <property type="component" value="Unassembled WGS sequence"/>
</dbReference>
<evidence type="ECO:0000256" key="8">
    <source>
        <dbReference type="PROSITE-ProRule" id="PRU00607"/>
    </source>
</evidence>
<comment type="caution">
    <text evidence="9">The sequence shown here is derived from an EMBL/GenBank/DDBJ whole genome shotgun (WGS) entry which is preliminary data.</text>
</comment>
<dbReference type="GO" id="GO:0005773">
    <property type="term" value="C:vacuole"/>
    <property type="evidence" value="ECO:0007669"/>
    <property type="project" value="TreeGrafter"/>
</dbReference>
<dbReference type="GO" id="GO:0034722">
    <property type="term" value="F:gamma-glutamyl-peptidase activity"/>
    <property type="evidence" value="ECO:0007669"/>
    <property type="project" value="UniProtKB-UniRule"/>
</dbReference>
<evidence type="ECO:0000313" key="10">
    <source>
        <dbReference type="Proteomes" id="UP001295684"/>
    </source>
</evidence>
<dbReference type="EMBL" id="CAMPGE010013382">
    <property type="protein sequence ID" value="CAI2372122.1"/>
    <property type="molecule type" value="Genomic_DNA"/>
</dbReference>
<evidence type="ECO:0000256" key="1">
    <source>
        <dbReference type="ARBA" id="ARBA00004239"/>
    </source>
</evidence>
<evidence type="ECO:0000256" key="2">
    <source>
        <dbReference type="ARBA" id="ARBA00011083"/>
    </source>
</evidence>
<dbReference type="AlphaFoldDB" id="A0AAD1UNP0"/>
<dbReference type="PANTHER" id="PTHR11315:SF0">
    <property type="entry name" value="FOLATE GAMMA-GLUTAMYL HYDROLASE"/>
    <property type="match status" value="1"/>
</dbReference>
<comment type="subcellular location">
    <subcellularLocation>
        <location evidence="1">Secreted</location>
        <location evidence="1">Extracellular space</location>
    </subcellularLocation>
</comment>
<dbReference type="SUPFAM" id="SSF52317">
    <property type="entry name" value="Class I glutamine amidotransferase-like"/>
    <property type="match status" value="1"/>
</dbReference>
<dbReference type="PANTHER" id="PTHR11315">
    <property type="entry name" value="PROTEASE FAMILY C26 GAMMA-GLUTAMYL HYDROLASE"/>
    <property type="match status" value="1"/>
</dbReference>
<evidence type="ECO:0000256" key="4">
    <source>
        <dbReference type="ARBA" id="ARBA00022525"/>
    </source>
</evidence>
<dbReference type="PROSITE" id="PS51273">
    <property type="entry name" value="GATASE_TYPE_1"/>
    <property type="match status" value="1"/>
</dbReference>
<feature type="active site" description="Proton donor" evidence="7">
    <location>
        <position position="276"/>
    </location>
</feature>
<reference evidence="9" key="1">
    <citation type="submission" date="2023-07" db="EMBL/GenBank/DDBJ databases">
        <authorList>
            <consortium name="AG Swart"/>
            <person name="Singh M."/>
            <person name="Singh A."/>
            <person name="Seah K."/>
            <person name="Emmerich C."/>
        </authorList>
    </citation>
    <scope>NUCLEOTIDE SEQUENCE</scope>
    <source>
        <strain evidence="9">DP1</strain>
    </source>
</reference>
<evidence type="ECO:0000256" key="7">
    <source>
        <dbReference type="PIRSR" id="PIRSR615527-1"/>
    </source>
</evidence>
<dbReference type="EC" id="3.4.19.9" evidence="3 8"/>
<keyword evidence="10" id="KW-1185">Reference proteome</keyword>
<evidence type="ECO:0000256" key="5">
    <source>
        <dbReference type="ARBA" id="ARBA00022729"/>
    </source>
</evidence>
<dbReference type="InterPro" id="IPR015527">
    <property type="entry name" value="Pept_C26_g-glut_hydrolase"/>
</dbReference>